<dbReference type="GO" id="GO:0005829">
    <property type="term" value="C:cytosol"/>
    <property type="evidence" value="ECO:0007669"/>
    <property type="project" value="TreeGrafter"/>
</dbReference>
<protein>
    <recommendedName>
        <fullName evidence="5">MORN repeat-containing protein 5</fullName>
    </recommendedName>
</protein>
<dbReference type="EMBL" id="HBIW01001320">
    <property type="protein sequence ID" value="CAE0685705.1"/>
    <property type="molecule type" value="Transcribed_RNA"/>
</dbReference>
<dbReference type="Proteomes" id="UP000789595">
    <property type="component" value="Unassembled WGS sequence"/>
</dbReference>
<dbReference type="PANTHER" id="PTHR43215">
    <property type="entry name" value="RADIAL SPOKE HEAD 1 HOMOLOG"/>
    <property type="match status" value="1"/>
</dbReference>
<dbReference type="InterPro" id="IPR003409">
    <property type="entry name" value="MORN"/>
</dbReference>
<dbReference type="PANTHER" id="PTHR43215:SF14">
    <property type="entry name" value="RADIAL SPOKE HEAD 1 HOMOLOG"/>
    <property type="match status" value="1"/>
</dbReference>
<keyword evidence="1" id="KW-0677">Repeat</keyword>
<dbReference type="SUPFAM" id="SSF82185">
    <property type="entry name" value="Histone H3 K4-specific methyltransferase SET7/9 N-terminal domain"/>
    <property type="match status" value="1"/>
</dbReference>
<evidence type="ECO:0000256" key="1">
    <source>
        <dbReference type="ARBA" id="ARBA00022737"/>
    </source>
</evidence>
<dbReference type="Pfam" id="PF02493">
    <property type="entry name" value="MORN"/>
    <property type="match status" value="4"/>
</dbReference>
<dbReference type="AlphaFoldDB" id="A0A7S3ZK90"/>
<accession>A0A7S3ZK90</accession>
<keyword evidence="4" id="KW-1185">Reference proteome</keyword>
<dbReference type="EMBL" id="CAKKNE010000002">
    <property type="protein sequence ID" value="CAH0367655.1"/>
    <property type="molecule type" value="Genomic_DNA"/>
</dbReference>
<organism evidence="2">
    <name type="scientific">Pelagomonas calceolata</name>
    <dbReference type="NCBI Taxonomy" id="35677"/>
    <lineage>
        <taxon>Eukaryota</taxon>
        <taxon>Sar</taxon>
        <taxon>Stramenopiles</taxon>
        <taxon>Ochrophyta</taxon>
        <taxon>Pelagophyceae</taxon>
        <taxon>Pelagomonadales</taxon>
        <taxon>Pelagomonadaceae</taxon>
        <taxon>Pelagomonas</taxon>
    </lineage>
</organism>
<dbReference type="Gene3D" id="2.20.110.10">
    <property type="entry name" value="Histone H3 K4-specific methyltransferase SET7/9 N-terminal domain"/>
    <property type="match status" value="2"/>
</dbReference>
<dbReference type="SMART" id="SM00698">
    <property type="entry name" value="MORN"/>
    <property type="match status" value="4"/>
</dbReference>
<dbReference type="OrthoDB" id="270720at2759"/>
<proteinExistence type="predicted"/>
<name>A0A7S3ZK90_9STRA</name>
<evidence type="ECO:0000313" key="4">
    <source>
        <dbReference type="Proteomes" id="UP000789595"/>
    </source>
</evidence>
<gene>
    <name evidence="2" type="ORF">PCAL00307_LOCUS1139</name>
    <name evidence="3" type="ORF">PECAL_2P06880</name>
</gene>
<evidence type="ECO:0000313" key="3">
    <source>
        <dbReference type="EMBL" id="CAH0367655.1"/>
    </source>
</evidence>
<reference evidence="2" key="1">
    <citation type="submission" date="2021-01" db="EMBL/GenBank/DDBJ databases">
        <authorList>
            <person name="Corre E."/>
            <person name="Pelletier E."/>
            <person name="Niang G."/>
            <person name="Scheremetjew M."/>
            <person name="Finn R."/>
            <person name="Kale V."/>
            <person name="Holt S."/>
            <person name="Cochrane G."/>
            <person name="Meng A."/>
            <person name="Brown T."/>
            <person name="Cohen L."/>
        </authorList>
    </citation>
    <scope>NUCLEOTIDE SEQUENCE</scope>
    <source>
        <strain evidence="2">CCMP1756</strain>
    </source>
</reference>
<evidence type="ECO:0000313" key="2">
    <source>
        <dbReference type="EMBL" id="CAE0685705.1"/>
    </source>
</evidence>
<sequence>MADEESNYKVEYLDCAEDAPEEERVFTWIARAGKARVTYNSGAVYEGEFNDEKMKHGQGKYTWMAASEEEGVEEQVVSATYEGEYKDGKRDGVGTMTYPNGDVYTGEWKESKMHGVGTYKYKASDDIYSGAYVEGLKEGAGTYEFGKCKSKLDGTWEGGTFKEGEWQFKDAGSYVGTFAKDGQPIGPGKYNFLTATGDLITQEGAYEPDGEVPEAAEGEEAELPPRKWVGVPVK</sequence>
<reference evidence="3" key="2">
    <citation type="submission" date="2021-11" db="EMBL/GenBank/DDBJ databases">
        <authorList>
            <consortium name="Genoscope - CEA"/>
            <person name="William W."/>
        </authorList>
    </citation>
    <scope>NUCLEOTIDE SEQUENCE</scope>
</reference>
<evidence type="ECO:0008006" key="5">
    <source>
        <dbReference type="Google" id="ProtNLM"/>
    </source>
</evidence>